<evidence type="ECO:0000313" key="1">
    <source>
        <dbReference type="EnsemblMetazoa" id="ADIR014098-PA"/>
    </source>
</evidence>
<dbReference type="EnsemblMetazoa" id="ADIR014098-RA">
    <property type="protein sequence ID" value="ADIR014098-PA"/>
    <property type="gene ID" value="ADIR014098"/>
</dbReference>
<reference evidence="2" key="1">
    <citation type="submission" date="2013-03" db="EMBL/GenBank/DDBJ databases">
        <title>The Genome Sequence of Anopheles dirus WRAIR2.</title>
        <authorList>
            <consortium name="The Broad Institute Genomics Platform"/>
            <person name="Neafsey D.E."/>
            <person name="Walton C."/>
            <person name="Walker B."/>
            <person name="Young S.K."/>
            <person name="Zeng Q."/>
            <person name="Gargeya S."/>
            <person name="Fitzgerald M."/>
            <person name="Haas B."/>
            <person name="Abouelleil A."/>
            <person name="Allen A.W."/>
            <person name="Alvarado L."/>
            <person name="Arachchi H.M."/>
            <person name="Berlin A.M."/>
            <person name="Chapman S.B."/>
            <person name="Gainer-Dewar J."/>
            <person name="Goldberg J."/>
            <person name="Griggs A."/>
            <person name="Gujja S."/>
            <person name="Hansen M."/>
            <person name="Howarth C."/>
            <person name="Imamovic A."/>
            <person name="Ireland A."/>
            <person name="Larimer J."/>
            <person name="McCowan C."/>
            <person name="Murphy C."/>
            <person name="Pearson M."/>
            <person name="Poon T.W."/>
            <person name="Priest M."/>
            <person name="Roberts A."/>
            <person name="Saif S."/>
            <person name="Shea T."/>
            <person name="Sisk P."/>
            <person name="Sykes S."/>
            <person name="Wortman J."/>
            <person name="Nusbaum C."/>
            <person name="Birren B."/>
        </authorList>
    </citation>
    <scope>NUCLEOTIDE SEQUENCE [LARGE SCALE GENOMIC DNA]</scope>
    <source>
        <strain evidence="2">WRAIR2</strain>
    </source>
</reference>
<name>A0A182NW11_9DIPT</name>
<organism evidence="1 2">
    <name type="scientific">Anopheles dirus</name>
    <dbReference type="NCBI Taxonomy" id="7168"/>
    <lineage>
        <taxon>Eukaryota</taxon>
        <taxon>Metazoa</taxon>
        <taxon>Ecdysozoa</taxon>
        <taxon>Arthropoda</taxon>
        <taxon>Hexapoda</taxon>
        <taxon>Insecta</taxon>
        <taxon>Pterygota</taxon>
        <taxon>Neoptera</taxon>
        <taxon>Endopterygota</taxon>
        <taxon>Diptera</taxon>
        <taxon>Nematocera</taxon>
        <taxon>Culicoidea</taxon>
        <taxon>Culicidae</taxon>
        <taxon>Anophelinae</taxon>
        <taxon>Anopheles</taxon>
    </lineage>
</organism>
<proteinExistence type="predicted"/>
<evidence type="ECO:0000313" key="2">
    <source>
        <dbReference type="Proteomes" id="UP000075884"/>
    </source>
</evidence>
<dbReference type="VEuPathDB" id="VectorBase:ADIR014098"/>
<dbReference type="Proteomes" id="UP000075884">
    <property type="component" value="Unassembled WGS sequence"/>
</dbReference>
<sequence>MLFRWTPTESELEPMCRFVGALLHLRTGPGRGEALRGRVGLVELLALGRDLIRRVLRAARLQQLALDSQTELRPIAWYIRSTISTVGTDPSSSFWRPVWAARIVVVSSRRYWSSPSTIMISADSLISEKPSMQSSPHAAFRSACSTTGFDSFT</sequence>
<keyword evidence="2" id="KW-1185">Reference proteome</keyword>
<dbReference type="AlphaFoldDB" id="A0A182NW11"/>
<accession>A0A182NW11</accession>
<reference evidence="1" key="2">
    <citation type="submission" date="2020-05" db="UniProtKB">
        <authorList>
            <consortium name="EnsemblMetazoa"/>
        </authorList>
    </citation>
    <scope>IDENTIFICATION</scope>
    <source>
        <strain evidence="1">WRAIR2</strain>
    </source>
</reference>
<protein>
    <submittedName>
        <fullName evidence="1">Uncharacterized protein</fullName>
    </submittedName>
</protein>